<evidence type="ECO:0000313" key="2">
    <source>
        <dbReference type="Proteomes" id="UP001054837"/>
    </source>
</evidence>
<proteinExistence type="predicted"/>
<comment type="caution">
    <text evidence="1">The sequence shown here is derived from an EMBL/GenBank/DDBJ whole genome shotgun (WGS) entry which is preliminary data.</text>
</comment>
<organism evidence="1 2">
    <name type="scientific">Caerostris darwini</name>
    <dbReference type="NCBI Taxonomy" id="1538125"/>
    <lineage>
        <taxon>Eukaryota</taxon>
        <taxon>Metazoa</taxon>
        <taxon>Ecdysozoa</taxon>
        <taxon>Arthropoda</taxon>
        <taxon>Chelicerata</taxon>
        <taxon>Arachnida</taxon>
        <taxon>Araneae</taxon>
        <taxon>Araneomorphae</taxon>
        <taxon>Entelegynae</taxon>
        <taxon>Araneoidea</taxon>
        <taxon>Araneidae</taxon>
        <taxon>Caerostris</taxon>
    </lineage>
</organism>
<evidence type="ECO:0000313" key="1">
    <source>
        <dbReference type="EMBL" id="GIX70480.1"/>
    </source>
</evidence>
<protein>
    <submittedName>
        <fullName evidence="1">Uncharacterized protein</fullName>
    </submittedName>
</protein>
<name>A0AAV4MDW0_9ARAC</name>
<keyword evidence="2" id="KW-1185">Reference proteome</keyword>
<dbReference type="EMBL" id="BPLQ01000371">
    <property type="protein sequence ID" value="GIX70480.1"/>
    <property type="molecule type" value="Genomic_DNA"/>
</dbReference>
<gene>
    <name evidence="1" type="ORF">CDAR_280631</name>
</gene>
<reference evidence="1 2" key="1">
    <citation type="submission" date="2021-06" db="EMBL/GenBank/DDBJ databases">
        <title>Caerostris darwini draft genome.</title>
        <authorList>
            <person name="Kono N."/>
            <person name="Arakawa K."/>
        </authorList>
    </citation>
    <scope>NUCLEOTIDE SEQUENCE [LARGE SCALE GENOMIC DNA]</scope>
</reference>
<dbReference type="Proteomes" id="UP001054837">
    <property type="component" value="Unassembled WGS sequence"/>
</dbReference>
<sequence>MRIKCLPPSQMHAWLECRTRVADWVREYFSQSLGFQGTGNDTDTCSCHGDCRAKKNQMVMIKTFPCISRLGQGSLEMFNNGVIIREN</sequence>
<accession>A0AAV4MDW0</accession>
<dbReference type="AlphaFoldDB" id="A0AAV4MDW0"/>